<comment type="caution">
    <text evidence="2">The sequence shown here is derived from an EMBL/GenBank/DDBJ whole genome shotgun (WGS) entry which is preliminary data.</text>
</comment>
<reference evidence="2 3" key="1">
    <citation type="submission" date="2019-07" db="EMBL/GenBank/DDBJ databases">
        <title>Genomic Encyclopedia of Type Strains, Phase I: the one thousand microbial genomes (KMG-I) project.</title>
        <authorList>
            <person name="Kyrpides N."/>
        </authorList>
    </citation>
    <scope>NUCLEOTIDE SEQUENCE [LARGE SCALE GENOMIC DNA]</scope>
    <source>
        <strain evidence="2 3">DSM 6562</strain>
    </source>
</reference>
<gene>
    <name evidence="2" type="ORF">LX24_01597</name>
</gene>
<evidence type="ECO:0000313" key="3">
    <source>
        <dbReference type="Proteomes" id="UP000323166"/>
    </source>
</evidence>
<keyword evidence="3" id="KW-1185">Reference proteome</keyword>
<evidence type="ECO:0000256" key="1">
    <source>
        <dbReference type="SAM" id="MobiDB-lite"/>
    </source>
</evidence>
<organism evidence="2 3">
    <name type="scientific">Desulfallas thermosapovorans DSM 6562</name>
    <dbReference type="NCBI Taxonomy" id="1121431"/>
    <lineage>
        <taxon>Bacteria</taxon>
        <taxon>Bacillati</taxon>
        <taxon>Bacillota</taxon>
        <taxon>Clostridia</taxon>
        <taxon>Eubacteriales</taxon>
        <taxon>Desulfallaceae</taxon>
        <taxon>Desulfallas</taxon>
    </lineage>
</organism>
<dbReference type="Proteomes" id="UP000323166">
    <property type="component" value="Unassembled WGS sequence"/>
</dbReference>
<feature type="region of interest" description="Disordered" evidence="1">
    <location>
        <begin position="38"/>
        <end position="62"/>
    </location>
</feature>
<proteinExistence type="predicted"/>
<dbReference type="AlphaFoldDB" id="A0A5S4ZRT9"/>
<dbReference type="RefSeq" id="WP_166511603.1">
    <property type="nucleotide sequence ID" value="NZ_VNHM01000007.1"/>
</dbReference>
<feature type="compositionally biased region" description="Low complexity" evidence="1">
    <location>
        <begin position="46"/>
        <end position="60"/>
    </location>
</feature>
<evidence type="ECO:0000313" key="2">
    <source>
        <dbReference type="EMBL" id="TYO95634.1"/>
    </source>
</evidence>
<protein>
    <submittedName>
        <fullName evidence="2">Stage III sporulation protein AG</fullName>
    </submittedName>
</protein>
<accession>A0A5S4ZRT9</accession>
<dbReference type="EMBL" id="VNHM01000007">
    <property type="protein sequence ID" value="TYO95634.1"/>
    <property type="molecule type" value="Genomic_DNA"/>
</dbReference>
<sequence>MNIPDIFHPKHKKFGLMALLFMLGVMLILVGSCDSDSIKSGAGKNPPDTGATAGTGEPGAITSSLMTREEKELAGELRQMLEQVAGAGRVEVTVQLAASTNHDYAINTTTGLKTTRENDQSGGSRQITENTDTSTVVMARGNQGLEEPVVKKQVAPDVAGIMVVAQGAGIPRVKADLFRAVQVALGVEPHKIIVLPMKKGA</sequence>
<name>A0A5S4ZRT9_9FIRM</name>